<dbReference type="Pfam" id="PF00034">
    <property type="entry name" value="Cytochrom_C"/>
    <property type="match status" value="1"/>
</dbReference>
<evidence type="ECO:0000313" key="7">
    <source>
        <dbReference type="Proteomes" id="UP000622475"/>
    </source>
</evidence>
<evidence type="ECO:0000256" key="2">
    <source>
        <dbReference type="ARBA" id="ARBA00022723"/>
    </source>
</evidence>
<dbReference type="PROSITE" id="PS51007">
    <property type="entry name" value="CYTC"/>
    <property type="match status" value="1"/>
</dbReference>
<protein>
    <submittedName>
        <fullName evidence="6">C-type cytochrome</fullName>
    </submittedName>
</protein>
<dbReference type="Gene3D" id="1.10.760.10">
    <property type="entry name" value="Cytochrome c-like domain"/>
    <property type="match status" value="1"/>
</dbReference>
<evidence type="ECO:0000256" key="3">
    <source>
        <dbReference type="ARBA" id="ARBA00023004"/>
    </source>
</evidence>
<dbReference type="GO" id="GO:0046872">
    <property type="term" value="F:metal ion binding"/>
    <property type="evidence" value="ECO:0007669"/>
    <property type="project" value="UniProtKB-KW"/>
</dbReference>
<dbReference type="InterPro" id="IPR009056">
    <property type="entry name" value="Cyt_c-like_dom"/>
</dbReference>
<proteinExistence type="predicted"/>
<dbReference type="GO" id="GO:0020037">
    <property type="term" value="F:heme binding"/>
    <property type="evidence" value="ECO:0007669"/>
    <property type="project" value="InterPro"/>
</dbReference>
<dbReference type="AlphaFoldDB" id="A0A929L5T4"/>
<sequence>MSSALPNTTLGKALYVQHCQTCHQADGAGAQNMVPPLIR</sequence>
<name>A0A929L5T4_9SPHI</name>
<keyword evidence="2 4" id="KW-0479">Metal-binding</keyword>
<gene>
    <name evidence="6" type="ORF">IRJ16_17755</name>
</gene>
<keyword evidence="7" id="KW-1185">Reference proteome</keyword>
<evidence type="ECO:0000313" key="6">
    <source>
        <dbReference type="EMBL" id="MBE9663736.1"/>
    </source>
</evidence>
<keyword evidence="3 4" id="KW-0408">Iron</keyword>
<evidence type="ECO:0000256" key="1">
    <source>
        <dbReference type="ARBA" id="ARBA00022617"/>
    </source>
</evidence>
<dbReference type="EMBL" id="JADFFL010000007">
    <property type="protein sequence ID" value="MBE9663736.1"/>
    <property type="molecule type" value="Genomic_DNA"/>
</dbReference>
<reference evidence="6" key="1">
    <citation type="submission" date="2020-10" db="EMBL/GenBank/DDBJ databases">
        <title>Mucilaginibacter mali sp. nov., isolated from rhizosphere soil of apple orchard.</title>
        <authorList>
            <person name="Lee J.-S."/>
            <person name="Kim H.S."/>
            <person name="Kim J.-S."/>
        </authorList>
    </citation>
    <scope>NUCLEOTIDE SEQUENCE</scope>
    <source>
        <strain evidence="6">KCTC 22746</strain>
    </source>
</reference>
<evidence type="ECO:0000259" key="5">
    <source>
        <dbReference type="PROSITE" id="PS51007"/>
    </source>
</evidence>
<accession>A0A929L5T4</accession>
<comment type="caution">
    <text evidence="6">The sequence shown here is derived from an EMBL/GenBank/DDBJ whole genome shotgun (WGS) entry which is preliminary data.</text>
</comment>
<dbReference type="RefSeq" id="WP_194112980.1">
    <property type="nucleotide sequence ID" value="NZ_JADFFL010000007.1"/>
</dbReference>
<feature type="domain" description="Cytochrome c" evidence="5">
    <location>
        <begin position="6"/>
        <end position="39"/>
    </location>
</feature>
<dbReference type="Proteomes" id="UP000622475">
    <property type="component" value="Unassembled WGS sequence"/>
</dbReference>
<dbReference type="InterPro" id="IPR036909">
    <property type="entry name" value="Cyt_c-like_dom_sf"/>
</dbReference>
<organism evidence="6 7">
    <name type="scientific">Mucilaginibacter myungsuensis</name>
    <dbReference type="NCBI Taxonomy" id="649104"/>
    <lineage>
        <taxon>Bacteria</taxon>
        <taxon>Pseudomonadati</taxon>
        <taxon>Bacteroidota</taxon>
        <taxon>Sphingobacteriia</taxon>
        <taxon>Sphingobacteriales</taxon>
        <taxon>Sphingobacteriaceae</taxon>
        <taxon>Mucilaginibacter</taxon>
    </lineage>
</organism>
<evidence type="ECO:0000256" key="4">
    <source>
        <dbReference type="PROSITE-ProRule" id="PRU00433"/>
    </source>
</evidence>
<dbReference type="SUPFAM" id="SSF46626">
    <property type="entry name" value="Cytochrome c"/>
    <property type="match status" value="1"/>
</dbReference>
<keyword evidence="1 4" id="KW-0349">Heme</keyword>
<dbReference type="GO" id="GO:0009055">
    <property type="term" value="F:electron transfer activity"/>
    <property type="evidence" value="ECO:0007669"/>
    <property type="project" value="InterPro"/>
</dbReference>